<dbReference type="PANTHER" id="PTHR40618">
    <property type="entry name" value="B-ZIP TRANSCRIPTION FACTOR (EUROFUNG)-RELATED"/>
    <property type="match status" value="1"/>
</dbReference>
<evidence type="ECO:0000256" key="1">
    <source>
        <dbReference type="SAM" id="MobiDB-lite"/>
    </source>
</evidence>
<reference evidence="3" key="1">
    <citation type="journal article" date="2020" name="Phytopathology">
        <title>Genome Sequence Resources of Colletotrichum truncatum, C. plurivorum, C. musicola, and C. sojae: Four Species Pathogenic to Soybean (Glycine max).</title>
        <authorList>
            <person name="Rogerio F."/>
            <person name="Boufleur T.R."/>
            <person name="Ciampi-Guillardi M."/>
            <person name="Sukno S.A."/>
            <person name="Thon M.R."/>
            <person name="Massola Junior N.S."/>
            <person name="Baroncelli R."/>
        </authorList>
    </citation>
    <scope>NUCLEOTIDE SEQUENCE</scope>
    <source>
        <strain evidence="3">LFN00145</strain>
    </source>
</reference>
<feature type="compositionally biased region" description="Polar residues" evidence="1">
    <location>
        <begin position="171"/>
        <end position="188"/>
    </location>
</feature>
<feature type="domain" description="BZIP" evidence="2">
    <location>
        <begin position="39"/>
        <end position="53"/>
    </location>
</feature>
<dbReference type="EMBL" id="WIGO01000041">
    <property type="protein sequence ID" value="KAF6835297.1"/>
    <property type="molecule type" value="Genomic_DNA"/>
</dbReference>
<evidence type="ECO:0000259" key="2">
    <source>
        <dbReference type="PROSITE" id="PS00036"/>
    </source>
</evidence>
<dbReference type="SUPFAM" id="SSF57959">
    <property type="entry name" value="Leucine zipper domain"/>
    <property type="match status" value="1"/>
</dbReference>
<protein>
    <recommendedName>
        <fullName evidence="2">BZIP domain-containing protein</fullName>
    </recommendedName>
</protein>
<feature type="region of interest" description="Disordered" evidence="1">
    <location>
        <begin position="118"/>
        <end position="193"/>
    </location>
</feature>
<keyword evidence="4" id="KW-1185">Reference proteome</keyword>
<dbReference type="InterPro" id="IPR046347">
    <property type="entry name" value="bZIP_sf"/>
</dbReference>
<comment type="caution">
    <text evidence="3">The sequence shown here is derived from an EMBL/GenBank/DDBJ whole genome shotgun (WGS) entry which is preliminary data.</text>
</comment>
<dbReference type="PROSITE" id="PS00036">
    <property type="entry name" value="BZIP_BASIC"/>
    <property type="match status" value="1"/>
</dbReference>
<sequence length="445" mass="50093">MEHPRPARSYPDPERKGRGRPRKEPSRSDKLNASLQGNRREKNRVAQSTFRQRQKTIEQERRQEVEKLEKTIDQIVSTFSAFAENVVESQWARQDMALMDNLRKSMNHVRSVLCQESETLGENPQGDPPVVLEKQSLGSENGDDQTQSTQPSQSQTSNGGSSDSGHDSAMEVQNDTSDSDNKPSSSAQSDHDDVYPRLQENLFGNGWLSQRPVVSHISPSQYKQSTEGKLDSPFSVHITLRALRSAYDDLWSTTDISTPVIRQKFGHVLQYKTREEVLFTLRWCLGPGIAEIGRLAMAPFDQFFGIDGDYGGAFLSASDALPMAPEISAVERRGQIRNANDVAKWLRQQTLAEVDEDILELELGVISSRQDQDLDGYATQVLVDHSRERWFRTLQPVRVSKALLLQNICEIGFCLHIGPAFGETELERAIQKTSQVSHKENAKLN</sequence>
<dbReference type="InterPro" id="IPR004827">
    <property type="entry name" value="bZIP"/>
</dbReference>
<accession>A0A8H6KPI0</accession>
<dbReference type="GO" id="GO:0003700">
    <property type="term" value="F:DNA-binding transcription factor activity"/>
    <property type="evidence" value="ECO:0007669"/>
    <property type="project" value="InterPro"/>
</dbReference>
<evidence type="ECO:0000313" key="3">
    <source>
        <dbReference type="EMBL" id="KAF6835297.1"/>
    </source>
</evidence>
<feature type="compositionally biased region" description="Low complexity" evidence="1">
    <location>
        <begin position="144"/>
        <end position="163"/>
    </location>
</feature>
<feature type="compositionally biased region" description="Basic and acidic residues" evidence="1">
    <location>
        <begin position="1"/>
        <end position="30"/>
    </location>
</feature>
<dbReference type="PANTHER" id="PTHR40618:SF1">
    <property type="entry name" value="B-ZIP TRANSCRIPTION FACTOR (EUROFUNG)"/>
    <property type="match status" value="1"/>
</dbReference>
<dbReference type="CDD" id="cd14686">
    <property type="entry name" value="bZIP"/>
    <property type="match status" value="1"/>
</dbReference>
<evidence type="ECO:0000313" key="4">
    <source>
        <dbReference type="Proteomes" id="UP000654918"/>
    </source>
</evidence>
<feature type="region of interest" description="Disordered" evidence="1">
    <location>
        <begin position="1"/>
        <end position="62"/>
    </location>
</feature>
<proteinExistence type="predicted"/>
<gene>
    <name evidence="3" type="ORF">CPLU01_04377</name>
</gene>
<dbReference type="AlphaFoldDB" id="A0A8H6KPI0"/>
<name>A0A8H6KPI0_9PEZI</name>
<dbReference type="Proteomes" id="UP000654918">
    <property type="component" value="Unassembled WGS sequence"/>
</dbReference>
<organism evidence="3 4">
    <name type="scientific">Colletotrichum plurivorum</name>
    <dbReference type="NCBI Taxonomy" id="2175906"/>
    <lineage>
        <taxon>Eukaryota</taxon>
        <taxon>Fungi</taxon>
        <taxon>Dikarya</taxon>
        <taxon>Ascomycota</taxon>
        <taxon>Pezizomycotina</taxon>
        <taxon>Sordariomycetes</taxon>
        <taxon>Hypocreomycetidae</taxon>
        <taxon>Glomerellales</taxon>
        <taxon>Glomerellaceae</taxon>
        <taxon>Colletotrichum</taxon>
        <taxon>Colletotrichum orchidearum species complex</taxon>
    </lineage>
</organism>